<dbReference type="AlphaFoldDB" id="A0A2N5CDG7"/>
<dbReference type="Proteomes" id="UP000234341">
    <property type="component" value="Unassembled WGS sequence"/>
</dbReference>
<name>A0A2N5CDG7_9BURK</name>
<gene>
    <name evidence="2" type="ORF">CYJ10_11280</name>
</gene>
<feature type="signal peptide" evidence="1">
    <location>
        <begin position="1"/>
        <end position="25"/>
    </location>
</feature>
<comment type="caution">
    <text evidence="2">The sequence shown here is derived from an EMBL/GenBank/DDBJ whole genome shotgun (WGS) entry which is preliminary data.</text>
</comment>
<evidence type="ECO:0000256" key="1">
    <source>
        <dbReference type="SAM" id="SignalP"/>
    </source>
</evidence>
<accession>A0A2N5CDG7</accession>
<reference evidence="2 3" key="1">
    <citation type="submission" date="2017-12" db="EMBL/GenBank/DDBJ databases">
        <title>Genome sequence of the active heterotrophic nitrifier-denitrifier, Cupriavidus pauculus UM1.</title>
        <authorList>
            <person name="Putonti C."/>
            <person name="Castignetti D."/>
        </authorList>
    </citation>
    <scope>NUCLEOTIDE SEQUENCE [LARGE SCALE GENOMIC DNA]</scope>
    <source>
        <strain evidence="2 3">UM1</strain>
    </source>
</reference>
<protein>
    <recommendedName>
        <fullName evidence="4">DUF922 domain-containing protein</fullName>
    </recommendedName>
</protein>
<evidence type="ECO:0000313" key="2">
    <source>
        <dbReference type="EMBL" id="PLQ00238.1"/>
    </source>
</evidence>
<evidence type="ECO:0008006" key="4">
    <source>
        <dbReference type="Google" id="ProtNLM"/>
    </source>
</evidence>
<proteinExistence type="predicted"/>
<keyword evidence="1" id="KW-0732">Signal</keyword>
<sequence>MRQSAKYLGLIGVPLLLWSAGLASAQTRPDTKPHYHSRRELEVVAALSPRLDEMTLMQVATYCAEYGGPTARTVNVTMNEWRVRNGPQIAVATYYVGRLEHDAAHAEDEASRKSYRKILNGTPNTAKTIADQQIRYIEEARAQQGARAGEEVCLSYFKRVASGDSDIRQRDPELAAFLDEGIPKETAR</sequence>
<feature type="chain" id="PRO_5014736556" description="DUF922 domain-containing protein" evidence="1">
    <location>
        <begin position="26"/>
        <end position="188"/>
    </location>
</feature>
<dbReference type="EMBL" id="PJRP01000004">
    <property type="protein sequence ID" value="PLQ00238.1"/>
    <property type="molecule type" value="Genomic_DNA"/>
</dbReference>
<organism evidence="2 3">
    <name type="scientific">Cupriavidus pauculus</name>
    <dbReference type="NCBI Taxonomy" id="82633"/>
    <lineage>
        <taxon>Bacteria</taxon>
        <taxon>Pseudomonadati</taxon>
        <taxon>Pseudomonadota</taxon>
        <taxon>Betaproteobacteria</taxon>
        <taxon>Burkholderiales</taxon>
        <taxon>Burkholderiaceae</taxon>
        <taxon>Cupriavidus</taxon>
    </lineage>
</organism>
<evidence type="ECO:0000313" key="3">
    <source>
        <dbReference type="Proteomes" id="UP000234341"/>
    </source>
</evidence>